<organism evidence="3 4">
    <name type="scientific">Symbiodinium pilosum</name>
    <name type="common">Dinoflagellate</name>
    <dbReference type="NCBI Taxonomy" id="2952"/>
    <lineage>
        <taxon>Eukaryota</taxon>
        <taxon>Sar</taxon>
        <taxon>Alveolata</taxon>
        <taxon>Dinophyceae</taxon>
        <taxon>Suessiales</taxon>
        <taxon>Symbiodiniaceae</taxon>
        <taxon>Symbiodinium</taxon>
    </lineage>
</organism>
<dbReference type="EMBL" id="CAJNIZ010002439">
    <property type="protein sequence ID" value="CAE7210642.1"/>
    <property type="molecule type" value="Genomic_DNA"/>
</dbReference>
<feature type="signal peptide" evidence="2">
    <location>
        <begin position="1"/>
        <end position="25"/>
    </location>
</feature>
<protein>
    <submittedName>
        <fullName evidence="3">Unc-89 protein</fullName>
    </submittedName>
</protein>
<dbReference type="OrthoDB" id="440827at2759"/>
<keyword evidence="2" id="KW-0732">Signal</keyword>
<dbReference type="Proteomes" id="UP000649617">
    <property type="component" value="Unassembled WGS sequence"/>
</dbReference>
<gene>
    <name evidence="3" type="primary">unc-89</name>
    <name evidence="3" type="ORF">SPIL2461_LOCUS2279</name>
</gene>
<feature type="transmembrane region" description="Helical" evidence="1">
    <location>
        <begin position="70"/>
        <end position="89"/>
    </location>
</feature>
<keyword evidence="1" id="KW-0812">Transmembrane</keyword>
<keyword evidence="4" id="KW-1185">Reference proteome</keyword>
<dbReference type="InterPro" id="IPR029058">
    <property type="entry name" value="AB_hydrolase_fold"/>
</dbReference>
<evidence type="ECO:0000313" key="3">
    <source>
        <dbReference type="EMBL" id="CAE7210642.1"/>
    </source>
</evidence>
<feature type="chain" id="PRO_5032470310" evidence="2">
    <location>
        <begin position="26"/>
        <end position="434"/>
    </location>
</feature>
<dbReference type="AlphaFoldDB" id="A0A812JNF0"/>
<feature type="transmembrane region" description="Helical" evidence="1">
    <location>
        <begin position="43"/>
        <end position="63"/>
    </location>
</feature>
<proteinExistence type="predicted"/>
<name>A0A812JNF0_SYMPI</name>
<keyword evidence="1" id="KW-0472">Membrane</keyword>
<keyword evidence="1" id="KW-1133">Transmembrane helix</keyword>
<evidence type="ECO:0000256" key="1">
    <source>
        <dbReference type="SAM" id="Phobius"/>
    </source>
</evidence>
<reference evidence="3" key="1">
    <citation type="submission" date="2021-02" db="EMBL/GenBank/DDBJ databases">
        <authorList>
            <person name="Dougan E. K."/>
            <person name="Rhodes N."/>
            <person name="Thang M."/>
            <person name="Chan C."/>
        </authorList>
    </citation>
    <scope>NUCLEOTIDE SEQUENCE</scope>
</reference>
<dbReference type="Gene3D" id="3.40.50.1820">
    <property type="entry name" value="alpha/beta hydrolase"/>
    <property type="match status" value="1"/>
</dbReference>
<comment type="caution">
    <text evidence="3">The sequence shown here is derived from an EMBL/GenBank/DDBJ whole genome shotgun (WGS) entry which is preliminary data.</text>
</comment>
<evidence type="ECO:0000256" key="2">
    <source>
        <dbReference type="SAM" id="SignalP"/>
    </source>
</evidence>
<accession>A0A812JNF0</accession>
<sequence>MRVQGLVLLALALVLLLLQCSISWALPCLCELVLFRFVPQRRAWVDMALVVLPCILFLAYLLFASVQGGINGDVAADMFFMVVAVALVIGQRCATQKEEVLELPQGQEVPRKTSNSQCCCACCSCCGVLLCISLLAQAVGMMVYLANTPRPSYTATSIAYWCEGEPNNSLVVLEPGYLASPGSLFHVQKVLSQSTRVCTYDPVGTGFSGGHNPSFQTDALAMKDVVDAELAQHAGSDSWLVVVGGHSRRHLTGCRFWMDYVNLYGRLSLLALDGSWCGQTGCGYCENFGGIFAAVRIVAAPVLTLLSGYLRLVMAFLQDPLMQAMASGPDQMPDYPQKAVLQLSEPYFWPKLWRSQSLRGDAWLNAYDGPSWSQCSELQLTATSMSSSSPHHLYIDAESICTTNPWACAEHMSLISSSWFADLAGARAASFVAG</sequence>
<dbReference type="SUPFAM" id="SSF53474">
    <property type="entry name" value="alpha/beta-Hydrolases"/>
    <property type="match status" value="1"/>
</dbReference>
<evidence type="ECO:0000313" key="4">
    <source>
        <dbReference type="Proteomes" id="UP000649617"/>
    </source>
</evidence>